<accession>A0ACB9R737</accession>
<comment type="caution">
    <text evidence="1">The sequence shown here is derived from an EMBL/GenBank/DDBJ whole genome shotgun (WGS) entry which is preliminary data.</text>
</comment>
<dbReference type="Proteomes" id="UP001057402">
    <property type="component" value="Chromosome 4"/>
</dbReference>
<name>A0ACB9R737_9MYRT</name>
<reference evidence="2" key="1">
    <citation type="journal article" date="2023" name="Front. Plant Sci.">
        <title>Chromosomal-level genome assembly of Melastoma candidum provides insights into trichome evolution.</title>
        <authorList>
            <person name="Zhong Y."/>
            <person name="Wu W."/>
            <person name="Sun C."/>
            <person name="Zou P."/>
            <person name="Liu Y."/>
            <person name="Dai S."/>
            <person name="Zhou R."/>
        </authorList>
    </citation>
    <scope>NUCLEOTIDE SEQUENCE [LARGE SCALE GENOMIC DNA]</scope>
</reference>
<sequence length="323" mass="34817">MMPAITFPSLLFLLLHCAVLSTSTLISYKTYTLPNNTVGPAYISINYADNSALTGISNGRVVKFSFLTKTFTSFSSIPNRNGTFCDSNTDPNNYGTCGRPFGIAYNRSGYVYFCDAYKGLFGVGPSGGPATPLVEFAGGLPVFFCNAVETDQCGTVYFTDTSQNFRDSSLAIRNRDATGRFIRYVPSTGQVTVLATGLYTPTGIALSSDNSYALVSQLGNNILKYYLTGPSTGTVQAFASIFGPANVRRSLLGDYFYVPQTPVPYIHYLIKINSAGVVVGNVSIAGPYSTALYYRDARPFLPPIFLIGSQFPPFLGEATIPGF</sequence>
<gene>
    <name evidence="1" type="ORF">MLD38_012636</name>
</gene>
<protein>
    <submittedName>
        <fullName evidence="1">Uncharacterized protein</fullName>
    </submittedName>
</protein>
<dbReference type="EMBL" id="CM042883">
    <property type="protein sequence ID" value="KAI4374669.1"/>
    <property type="molecule type" value="Genomic_DNA"/>
</dbReference>
<evidence type="ECO:0000313" key="1">
    <source>
        <dbReference type="EMBL" id="KAI4374669.1"/>
    </source>
</evidence>
<proteinExistence type="predicted"/>
<evidence type="ECO:0000313" key="2">
    <source>
        <dbReference type="Proteomes" id="UP001057402"/>
    </source>
</evidence>
<keyword evidence="2" id="KW-1185">Reference proteome</keyword>
<organism evidence="1 2">
    <name type="scientific">Melastoma candidum</name>
    <dbReference type="NCBI Taxonomy" id="119954"/>
    <lineage>
        <taxon>Eukaryota</taxon>
        <taxon>Viridiplantae</taxon>
        <taxon>Streptophyta</taxon>
        <taxon>Embryophyta</taxon>
        <taxon>Tracheophyta</taxon>
        <taxon>Spermatophyta</taxon>
        <taxon>Magnoliopsida</taxon>
        <taxon>eudicotyledons</taxon>
        <taxon>Gunneridae</taxon>
        <taxon>Pentapetalae</taxon>
        <taxon>rosids</taxon>
        <taxon>malvids</taxon>
        <taxon>Myrtales</taxon>
        <taxon>Melastomataceae</taxon>
        <taxon>Melastomatoideae</taxon>
        <taxon>Melastomateae</taxon>
        <taxon>Melastoma</taxon>
    </lineage>
</organism>